<reference evidence="2 3" key="1">
    <citation type="submission" date="2019-05" db="EMBL/GenBank/DDBJ databases">
        <title>Another draft genome of Portunus trituberculatus and its Hox gene families provides insights of decapod evolution.</title>
        <authorList>
            <person name="Jeong J.-H."/>
            <person name="Song I."/>
            <person name="Kim S."/>
            <person name="Choi T."/>
            <person name="Kim D."/>
            <person name="Ryu S."/>
            <person name="Kim W."/>
        </authorList>
    </citation>
    <scope>NUCLEOTIDE SEQUENCE [LARGE SCALE GENOMIC DNA]</scope>
    <source>
        <tissue evidence="2">Muscle</tissue>
    </source>
</reference>
<feature type="region of interest" description="Disordered" evidence="1">
    <location>
        <begin position="1"/>
        <end position="31"/>
    </location>
</feature>
<organism evidence="2 3">
    <name type="scientific">Portunus trituberculatus</name>
    <name type="common">Swimming crab</name>
    <name type="synonym">Neptunus trituberculatus</name>
    <dbReference type="NCBI Taxonomy" id="210409"/>
    <lineage>
        <taxon>Eukaryota</taxon>
        <taxon>Metazoa</taxon>
        <taxon>Ecdysozoa</taxon>
        <taxon>Arthropoda</taxon>
        <taxon>Crustacea</taxon>
        <taxon>Multicrustacea</taxon>
        <taxon>Malacostraca</taxon>
        <taxon>Eumalacostraca</taxon>
        <taxon>Eucarida</taxon>
        <taxon>Decapoda</taxon>
        <taxon>Pleocyemata</taxon>
        <taxon>Brachyura</taxon>
        <taxon>Eubrachyura</taxon>
        <taxon>Portunoidea</taxon>
        <taxon>Portunidae</taxon>
        <taxon>Portuninae</taxon>
        <taxon>Portunus</taxon>
    </lineage>
</organism>
<gene>
    <name evidence="2" type="ORF">E2C01_060568</name>
</gene>
<comment type="caution">
    <text evidence="2">The sequence shown here is derived from an EMBL/GenBank/DDBJ whole genome shotgun (WGS) entry which is preliminary data.</text>
</comment>
<proteinExistence type="predicted"/>
<protein>
    <submittedName>
        <fullName evidence="2">Uncharacterized protein</fullName>
    </submittedName>
</protein>
<dbReference type="Proteomes" id="UP000324222">
    <property type="component" value="Unassembled WGS sequence"/>
</dbReference>
<sequence length="31" mass="3298">MGRNGRVISQLPAPPSVSSGRGEAQRSYELP</sequence>
<dbReference type="AlphaFoldDB" id="A0A5B7H1I9"/>
<keyword evidence="3" id="KW-1185">Reference proteome</keyword>
<dbReference type="EMBL" id="VSRR010024730">
    <property type="protein sequence ID" value="MPC66421.1"/>
    <property type="molecule type" value="Genomic_DNA"/>
</dbReference>
<evidence type="ECO:0000256" key="1">
    <source>
        <dbReference type="SAM" id="MobiDB-lite"/>
    </source>
</evidence>
<evidence type="ECO:0000313" key="2">
    <source>
        <dbReference type="EMBL" id="MPC66421.1"/>
    </source>
</evidence>
<accession>A0A5B7H1I9</accession>
<name>A0A5B7H1I9_PORTR</name>
<evidence type="ECO:0000313" key="3">
    <source>
        <dbReference type="Proteomes" id="UP000324222"/>
    </source>
</evidence>